<dbReference type="NCBIfam" id="TIGR00617">
    <property type="entry name" value="rpa1"/>
    <property type="match status" value="1"/>
</dbReference>
<keyword evidence="8 9" id="KW-0539">Nucleus</keyword>
<evidence type="ECO:0000256" key="1">
    <source>
        <dbReference type="ARBA" id="ARBA00004123"/>
    </source>
</evidence>
<evidence type="ECO:0000313" key="16">
    <source>
        <dbReference type="Proteomes" id="UP000636479"/>
    </source>
</evidence>
<keyword evidence="5 9" id="KW-0863">Zinc-finger</keyword>
<dbReference type="GO" id="GO:0006310">
    <property type="term" value="P:DNA recombination"/>
    <property type="evidence" value="ECO:0007669"/>
    <property type="project" value="InterPro"/>
</dbReference>
<dbReference type="FunFam" id="2.40.50.140:FF:000090">
    <property type="entry name" value="Replication protein A subunit"/>
    <property type="match status" value="1"/>
</dbReference>
<keyword evidence="16" id="KW-1185">Reference proteome</keyword>
<dbReference type="CDD" id="cd04475">
    <property type="entry name" value="RPA1_DBD_B"/>
    <property type="match status" value="1"/>
</dbReference>
<comment type="similarity">
    <text evidence="2 9">Belongs to the replication factor A protein 1 family.</text>
</comment>
<evidence type="ECO:0000259" key="11">
    <source>
        <dbReference type="Pfam" id="PF01336"/>
    </source>
</evidence>
<evidence type="ECO:0000256" key="6">
    <source>
        <dbReference type="ARBA" id="ARBA00022833"/>
    </source>
</evidence>
<dbReference type="PANTHER" id="PTHR47165:SF4">
    <property type="entry name" value="OS03G0429900 PROTEIN"/>
    <property type="match status" value="1"/>
</dbReference>
<evidence type="ECO:0000256" key="2">
    <source>
        <dbReference type="ARBA" id="ARBA00005690"/>
    </source>
</evidence>
<dbReference type="FunFam" id="2.40.50.140:FF:000064">
    <property type="entry name" value="Replication protein A subunit"/>
    <property type="match status" value="1"/>
</dbReference>
<accession>A0A8H6SAV6</accession>
<evidence type="ECO:0000256" key="7">
    <source>
        <dbReference type="ARBA" id="ARBA00023125"/>
    </source>
</evidence>
<dbReference type="Proteomes" id="UP000636479">
    <property type="component" value="Unassembled WGS sequence"/>
</dbReference>
<keyword evidence="4 9" id="KW-0479">Metal-binding</keyword>
<evidence type="ECO:0000313" key="15">
    <source>
        <dbReference type="EMBL" id="KAF7295538.1"/>
    </source>
</evidence>
<evidence type="ECO:0000256" key="5">
    <source>
        <dbReference type="ARBA" id="ARBA00022771"/>
    </source>
</evidence>
<feature type="domain" description="Replication factor A C-terminal" evidence="13">
    <location>
        <begin position="470"/>
        <end position="613"/>
    </location>
</feature>
<sequence>MIDGTCKRDSVTQRASFFTVMVQLSANSCISLHTAESTDLDVFDGTHTLQVLSVKPVESHAATAVDRYRIIIADGIHFVQAMLATQLNHLVSEDKVKKYTIVNITKMTCNYVQEKRLLIILGLDVIQQSDVKIGEPTPLAPAPNKSASASTTPAAPAPAASSSSRPPPAQAAAPSKAPRPAPPPPTTSNHGSIYPIEGLSPYQNTWTIKARVTQKSDLKTYSNHRGDGKLFNITLMDDTGEIRATAFNEVAGELYDRIQEGKVYYLSRARVNFAKKQFSHLNNEYELGLDKNTLCTDLTNAPSIKYNFTPLNGLEGLNKDSTCDVLAIVQTAGELATITSKQQGREISKRELTLVDQSKFQVRMTLWGKQAEQFNSEGSVIAFKNVKVGDFGGRSLSFFSSSNMSINPPDLEAAQILRGWFDDKGKQEEFQAYQSTGGGGGGGPFEREKLKSIAEVKAAEVDETKPTSHSIKATLLFIKHDNMWYPSCQTSTCNKKVTDAGDGWICDVCKKKFPKPEYRYIMSMACADHSEQAWLQGFNEVGTVIFGGKTATELEAMKEEGADAFTAFVQEHTCETFNFVLRAKKDDYNGQTRVRYGISKILPIDYREEMKSMRDQLLGPWGQTAI</sequence>
<evidence type="ECO:0000256" key="8">
    <source>
        <dbReference type="ARBA" id="ARBA00023242"/>
    </source>
</evidence>
<dbReference type="Pfam" id="PF16900">
    <property type="entry name" value="REPA_OB_2"/>
    <property type="match status" value="1"/>
</dbReference>
<comment type="caution">
    <text evidence="15">The sequence shown here is derived from an EMBL/GenBank/DDBJ whole genome shotgun (WGS) entry which is preliminary data.</text>
</comment>
<dbReference type="InterPro" id="IPR031657">
    <property type="entry name" value="REPA_OB_2"/>
</dbReference>
<dbReference type="OrthoDB" id="1751331at2759"/>
<feature type="domain" description="Replication protein A OB" evidence="14">
    <location>
        <begin position="312"/>
        <end position="407"/>
    </location>
</feature>
<dbReference type="RefSeq" id="XP_037216901.1">
    <property type="nucleotide sequence ID" value="XM_037367507.1"/>
</dbReference>
<dbReference type="Pfam" id="PF04057">
    <property type="entry name" value="Rep-A_N"/>
    <property type="match status" value="1"/>
</dbReference>
<dbReference type="GeneID" id="59350023"/>
<dbReference type="Gene3D" id="2.40.50.140">
    <property type="entry name" value="Nucleic acid-binding proteins"/>
    <property type="match status" value="4"/>
</dbReference>
<evidence type="ECO:0000259" key="12">
    <source>
        <dbReference type="Pfam" id="PF04057"/>
    </source>
</evidence>
<gene>
    <name evidence="15" type="ORF">MIND_01093800</name>
</gene>
<dbReference type="GO" id="GO:0007004">
    <property type="term" value="P:telomere maintenance via telomerase"/>
    <property type="evidence" value="ECO:0007669"/>
    <property type="project" value="UniProtKB-ARBA"/>
</dbReference>
<feature type="compositionally biased region" description="Pro residues" evidence="10">
    <location>
        <begin position="177"/>
        <end position="186"/>
    </location>
</feature>
<comment type="subcellular location">
    <subcellularLocation>
        <location evidence="1 9">Nucleus</location>
    </subcellularLocation>
</comment>
<dbReference type="GO" id="GO:0008270">
    <property type="term" value="F:zinc ion binding"/>
    <property type="evidence" value="ECO:0007669"/>
    <property type="project" value="UniProtKB-KW"/>
</dbReference>
<dbReference type="InterPro" id="IPR007199">
    <property type="entry name" value="Rep_factor-A_N"/>
</dbReference>
<feature type="region of interest" description="Disordered" evidence="10">
    <location>
        <begin position="136"/>
        <end position="194"/>
    </location>
</feature>
<keyword evidence="7 9" id="KW-0238">DNA-binding</keyword>
<protein>
    <recommendedName>
        <fullName evidence="9">Replication protein A subunit</fullName>
    </recommendedName>
</protein>
<dbReference type="FunFam" id="2.40.50.140:FF:000117">
    <property type="entry name" value="Replication protein A subunit"/>
    <property type="match status" value="1"/>
</dbReference>
<evidence type="ECO:0000259" key="13">
    <source>
        <dbReference type="Pfam" id="PF08646"/>
    </source>
</evidence>
<evidence type="ECO:0000256" key="3">
    <source>
        <dbReference type="ARBA" id="ARBA00022705"/>
    </source>
</evidence>
<organism evidence="15 16">
    <name type="scientific">Mycena indigotica</name>
    <dbReference type="NCBI Taxonomy" id="2126181"/>
    <lineage>
        <taxon>Eukaryota</taxon>
        <taxon>Fungi</taxon>
        <taxon>Dikarya</taxon>
        <taxon>Basidiomycota</taxon>
        <taxon>Agaricomycotina</taxon>
        <taxon>Agaricomycetes</taxon>
        <taxon>Agaricomycetidae</taxon>
        <taxon>Agaricales</taxon>
        <taxon>Marasmiineae</taxon>
        <taxon>Mycenaceae</taxon>
        <taxon>Mycena</taxon>
    </lineage>
</organism>
<dbReference type="PANTHER" id="PTHR47165">
    <property type="entry name" value="OS03G0429900 PROTEIN"/>
    <property type="match status" value="1"/>
</dbReference>
<dbReference type="GO" id="GO:0005662">
    <property type="term" value="C:DNA replication factor A complex"/>
    <property type="evidence" value="ECO:0007669"/>
    <property type="project" value="UniProtKB-ARBA"/>
</dbReference>
<dbReference type="GO" id="GO:0003677">
    <property type="term" value="F:DNA binding"/>
    <property type="evidence" value="ECO:0007669"/>
    <property type="project" value="UniProtKB-KW"/>
</dbReference>
<dbReference type="InterPro" id="IPR012340">
    <property type="entry name" value="NA-bd_OB-fold"/>
</dbReference>
<dbReference type="AlphaFoldDB" id="A0A8H6SAV6"/>
<feature type="domain" description="OB" evidence="11">
    <location>
        <begin position="206"/>
        <end position="286"/>
    </location>
</feature>
<dbReference type="Pfam" id="PF01336">
    <property type="entry name" value="tRNA_anti-codon"/>
    <property type="match status" value="1"/>
</dbReference>
<keyword evidence="6 9" id="KW-0862">Zinc</keyword>
<dbReference type="FunFam" id="2.40.50.140:FF:000041">
    <property type="entry name" value="Replication protein A subunit"/>
    <property type="match status" value="1"/>
</dbReference>
<dbReference type="EMBL" id="JACAZF010000009">
    <property type="protein sequence ID" value="KAF7295538.1"/>
    <property type="molecule type" value="Genomic_DNA"/>
</dbReference>
<dbReference type="Pfam" id="PF08646">
    <property type="entry name" value="Rep_fac-A_C"/>
    <property type="match status" value="1"/>
</dbReference>
<evidence type="ECO:0000256" key="4">
    <source>
        <dbReference type="ARBA" id="ARBA00022723"/>
    </source>
</evidence>
<evidence type="ECO:0000259" key="14">
    <source>
        <dbReference type="Pfam" id="PF16900"/>
    </source>
</evidence>
<dbReference type="CDD" id="cd04476">
    <property type="entry name" value="RPA1_DBD_C"/>
    <property type="match status" value="1"/>
</dbReference>
<dbReference type="InterPro" id="IPR013955">
    <property type="entry name" value="Rep_factor-A_C"/>
</dbReference>
<evidence type="ECO:0000256" key="9">
    <source>
        <dbReference type="RuleBase" id="RU364130"/>
    </source>
</evidence>
<dbReference type="GO" id="GO:0000781">
    <property type="term" value="C:chromosome, telomeric region"/>
    <property type="evidence" value="ECO:0007669"/>
    <property type="project" value="UniProtKB-ARBA"/>
</dbReference>
<dbReference type="CDD" id="cd04477">
    <property type="entry name" value="RPA1N"/>
    <property type="match status" value="1"/>
</dbReference>
<dbReference type="SUPFAM" id="SSF50249">
    <property type="entry name" value="Nucleic acid-binding proteins"/>
    <property type="match status" value="4"/>
</dbReference>
<dbReference type="InterPro" id="IPR047192">
    <property type="entry name" value="Euk_RPA1_DBD_C"/>
</dbReference>
<reference evidence="15" key="1">
    <citation type="submission" date="2020-05" db="EMBL/GenBank/DDBJ databases">
        <title>Mycena genomes resolve the evolution of fungal bioluminescence.</title>
        <authorList>
            <person name="Tsai I.J."/>
        </authorList>
    </citation>
    <scope>NUCLEOTIDE SEQUENCE</scope>
    <source>
        <strain evidence="15">171206Taipei</strain>
    </source>
</reference>
<feature type="compositionally biased region" description="Low complexity" evidence="10">
    <location>
        <begin position="142"/>
        <end position="176"/>
    </location>
</feature>
<proteinExistence type="inferred from homology"/>
<name>A0A8H6SAV6_9AGAR</name>
<keyword evidence="3 9" id="KW-0235">DNA replication</keyword>
<comment type="function">
    <text evidence="9">As part of the replication protein A (RPA/RP-A), a single-stranded DNA-binding heterotrimeric complex, may play an essential role in DNA replication, recombination and repair. Binds and stabilizes single-stranded DNA intermediates, preventing complementary DNA reannealing and recruiting different proteins involved in DNA metabolism.</text>
</comment>
<dbReference type="CDD" id="cd04474">
    <property type="entry name" value="RPA1_DBD_A"/>
    <property type="match status" value="1"/>
</dbReference>
<evidence type="ECO:0000256" key="10">
    <source>
        <dbReference type="SAM" id="MobiDB-lite"/>
    </source>
</evidence>
<dbReference type="InterPro" id="IPR004365">
    <property type="entry name" value="NA-bd_OB_tRNA"/>
</dbReference>
<dbReference type="GO" id="GO:0006260">
    <property type="term" value="P:DNA replication"/>
    <property type="evidence" value="ECO:0007669"/>
    <property type="project" value="UniProtKB-KW"/>
</dbReference>
<dbReference type="InterPro" id="IPR004591">
    <property type="entry name" value="Rfa1"/>
</dbReference>
<comment type="subunit">
    <text evidence="9">Component of the heterotrimeric canonical replication protein A complex (RPA).</text>
</comment>
<dbReference type="GO" id="GO:0006281">
    <property type="term" value="P:DNA repair"/>
    <property type="evidence" value="ECO:0007669"/>
    <property type="project" value="InterPro"/>
</dbReference>
<feature type="domain" description="Replication factor-A protein 1 N-terminal" evidence="12">
    <location>
        <begin position="40"/>
        <end position="128"/>
    </location>
</feature>